<dbReference type="SMART" id="SM00393">
    <property type="entry name" value="R3H"/>
    <property type="match status" value="1"/>
</dbReference>
<dbReference type="InterPro" id="IPR035979">
    <property type="entry name" value="RBD_domain_sf"/>
</dbReference>
<dbReference type="PANTHER" id="PTHR21678">
    <property type="entry name" value="GROWTH INHIBITION AND DIFFERENTIATION RELATED PROTEIN 88"/>
    <property type="match status" value="1"/>
</dbReference>
<dbReference type="InParanoid" id="G3P0Q0"/>
<dbReference type="InterPro" id="IPR039884">
    <property type="entry name" value="R3HC1/R3HCL"/>
</dbReference>
<dbReference type="Gene3D" id="3.30.1370.50">
    <property type="entry name" value="R3H-like domain"/>
    <property type="match status" value="1"/>
</dbReference>
<feature type="region of interest" description="Disordered" evidence="1">
    <location>
        <begin position="111"/>
        <end position="186"/>
    </location>
</feature>
<dbReference type="OMA" id="TLAFPCY"/>
<dbReference type="InterPro" id="IPR036867">
    <property type="entry name" value="R3H_dom_sf"/>
</dbReference>
<dbReference type="AlphaFoldDB" id="G3P0Q0"/>
<dbReference type="Gene3D" id="3.30.70.330">
    <property type="match status" value="1"/>
</dbReference>
<dbReference type="SUPFAM" id="SSF82708">
    <property type="entry name" value="R3H domain"/>
    <property type="match status" value="1"/>
</dbReference>
<organism evidence="3">
    <name type="scientific">Gasterosteus aculeatus</name>
    <name type="common">Three-spined stickleback</name>
    <dbReference type="NCBI Taxonomy" id="69293"/>
    <lineage>
        <taxon>Eukaryota</taxon>
        <taxon>Metazoa</taxon>
        <taxon>Chordata</taxon>
        <taxon>Craniata</taxon>
        <taxon>Vertebrata</taxon>
        <taxon>Euteleostomi</taxon>
        <taxon>Actinopterygii</taxon>
        <taxon>Neopterygii</taxon>
        <taxon>Teleostei</taxon>
        <taxon>Neoteleostei</taxon>
        <taxon>Acanthomorphata</taxon>
        <taxon>Eupercaria</taxon>
        <taxon>Perciformes</taxon>
        <taxon>Cottioidei</taxon>
        <taxon>Gasterosteales</taxon>
        <taxon>Gasterosteidae</taxon>
        <taxon>Gasterosteus</taxon>
    </lineage>
</organism>
<evidence type="ECO:0000313" key="3">
    <source>
        <dbReference type="Ensembl" id="ENSGACP00000011173.1"/>
    </source>
</evidence>
<accession>G3P0Q0</accession>
<dbReference type="Bgee" id="ENSGACG00000008447">
    <property type="expression patterns" value="Expressed in testis and 5 other cell types or tissues"/>
</dbReference>
<dbReference type="PANTHER" id="PTHR21678:SF6">
    <property type="entry name" value="R3H AND COILED-COIL DOMAIN-CONTAINING PROTEIN 1"/>
    <property type="match status" value="1"/>
</dbReference>
<protein>
    <submittedName>
        <fullName evidence="3">R3H domain and coiled-coil containing 1</fullName>
    </submittedName>
</protein>
<dbReference type="SUPFAM" id="SSF54928">
    <property type="entry name" value="RNA-binding domain, RBD"/>
    <property type="match status" value="1"/>
</dbReference>
<reference evidence="3" key="2">
    <citation type="submission" date="2024-04" db="UniProtKB">
        <authorList>
            <consortium name="Ensembl"/>
        </authorList>
    </citation>
    <scope>IDENTIFICATION</scope>
</reference>
<dbReference type="GO" id="GO:0003676">
    <property type="term" value="F:nucleic acid binding"/>
    <property type="evidence" value="ECO:0007669"/>
    <property type="project" value="UniProtKB-UniRule"/>
</dbReference>
<dbReference type="eggNOG" id="KOG4483">
    <property type="taxonomic scope" value="Eukaryota"/>
</dbReference>
<dbReference type="InterPro" id="IPR001374">
    <property type="entry name" value="R3H_dom"/>
</dbReference>
<dbReference type="PROSITE" id="PS51061">
    <property type="entry name" value="R3H"/>
    <property type="match status" value="1"/>
</dbReference>
<reference evidence="3" key="1">
    <citation type="submission" date="2006-01" db="EMBL/GenBank/DDBJ databases">
        <authorList>
            <person name="Lindblad-Toh K."/>
            <person name="Mauceli E."/>
            <person name="Grabherr M."/>
            <person name="Chang J.L."/>
            <person name="Lander E.S."/>
        </authorList>
    </citation>
    <scope>NUCLEOTIDE SEQUENCE [LARGE SCALE GENOMIC DNA]</scope>
</reference>
<name>G3P0Q0_GASAC</name>
<dbReference type="Ensembl" id="ENSGACT00000011196.1">
    <property type="protein sequence ID" value="ENSGACP00000011173.1"/>
    <property type="gene ID" value="ENSGACG00000008447.1"/>
</dbReference>
<feature type="compositionally biased region" description="Basic and acidic residues" evidence="1">
    <location>
        <begin position="111"/>
        <end position="130"/>
    </location>
</feature>
<dbReference type="STRING" id="69293.ENSGACP00000011173"/>
<feature type="domain" description="R3H" evidence="2">
    <location>
        <begin position="36"/>
        <end position="102"/>
    </location>
</feature>
<sequence length="424" mass="47400">RLLTLNAAASTLEDPPSLLTMAFPCFDGVYLPKEEAAFLHQVNDELVTYQQENGDHRSVLLFPPLPSRLRYLIHRTLEDLPGLTTFSVGGSWCRRVVVCHSEIRRVDEQADDWESHDSLCEQPLRNREETGGDNAKPKSSISSRGRGPKRPDKPLYMPRAARERLSLQSSQDPSGEHGLPGPASSSFISTSCDSSFCTEKAEKTSTTSRQECPLSVAEGISHHAGDSSAICPQEEEEKLLTVDEDEPLVWQKTMSSFNDMTLEEDETGKEDECTDSDDVTEEIKTHLKELETISIQHVQNDYSMYESVFIIPDKLCHVIEIYHFPPTFKTDDLLDAFADYSDGGMKIEWVDDTHALGVFSNETAAIQALSICHPLLKARALNEGSKKAKGKAVRRAEFIQPVKERPRTDCAVARRMVTRALGMQ</sequence>
<evidence type="ECO:0000259" key="2">
    <source>
        <dbReference type="PROSITE" id="PS51061"/>
    </source>
</evidence>
<dbReference type="Pfam" id="PF01424">
    <property type="entry name" value="R3H"/>
    <property type="match status" value="1"/>
</dbReference>
<dbReference type="InterPro" id="IPR012677">
    <property type="entry name" value="Nucleotide-bd_a/b_plait_sf"/>
</dbReference>
<evidence type="ECO:0000256" key="1">
    <source>
        <dbReference type="SAM" id="MobiDB-lite"/>
    </source>
</evidence>
<proteinExistence type="predicted"/>